<evidence type="ECO:0000313" key="9">
    <source>
        <dbReference type="Proteomes" id="UP000324896"/>
    </source>
</evidence>
<dbReference type="EMBL" id="FMYT01000005">
    <property type="protein sequence ID" value="SDC38316.1"/>
    <property type="molecule type" value="Genomic_DNA"/>
</dbReference>
<gene>
    <name evidence="6" type="ORF">BY453_10175</name>
    <name evidence="4" type="ORF">C8C78_11617</name>
    <name evidence="5" type="ORF">SAMN04488597_105116</name>
</gene>
<reference evidence="4 7" key="2">
    <citation type="submission" date="2018-04" db="EMBL/GenBank/DDBJ databases">
        <title>Subsurface microbial communities from deep shales in Ohio and West Virginia, USA.</title>
        <authorList>
            <person name="Wrighton K."/>
        </authorList>
    </citation>
    <scope>NUCLEOTIDE SEQUENCE [LARGE SCALE GENOMIC DNA]</scope>
    <source>
        <strain evidence="4 7">MSL28</strain>
    </source>
</reference>
<feature type="domain" description="Aldehyde dehydrogenase" evidence="3">
    <location>
        <begin position="54"/>
        <end position="437"/>
    </location>
</feature>
<protein>
    <submittedName>
        <fullName evidence="5">Propionaldehyde dehydrogenase</fullName>
    </submittedName>
</protein>
<dbReference type="InterPro" id="IPR016163">
    <property type="entry name" value="Ald_DH_C"/>
</dbReference>
<evidence type="ECO:0000313" key="6">
    <source>
        <dbReference type="EMBL" id="TDS35357.1"/>
    </source>
</evidence>
<dbReference type="Proteomes" id="UP000324896">
    <property type="component" value="Unassembled WGS sequence"/>
</dbReference>
<dbReference type="PIRSF" id="PIRSF036410">
    <property type="entry name" value="EutE_PduP"/>
    <property type="match status" value="1"/>
</dbReference>
<dbReference type="GO" id="GO:0008774">
    <property type="term" value="F:acetaldehyde dehydrogenase (acetylating) activity"/>
    <property type="evidence" value="ECO:0007669"/>
    <property type="project" value="InterPro"/>
</dbReference>
<reference evidence="5 9" key="1">
    <citation type="submission" date="2016-10" db="EMBL/GenBank/DDBJ databases">
        <authorList>
            <person name="Varghese N."/>
            <person name="Submissions S."/>
        </authorList>
    </citation>
    <scope>NUCLEOTIDE SEQUENCE [LARGE SCALE GENOMIC DNA]</scope>
    <source>
        <strain evidence="5 9">WG10</strain>
    </source>
</reference>
<evidence type="ECO:0000256" key="1">
    <source>
        <dbReference type="ARBA" id="ARBA00023002"/>
    </source>
</evidence>
<evidence type="ECO:0000259" key="3">
    <source>
        <dbReference type="Pfam" id="PF00171"/>
    </source>
</evidence>
<proteinExistence type="predicted"/>
<sequence>MKIDIQLIDLSKGGIKLEIKKDELNKIVNQVISSLNKQQDKNIELNQKNNGIFTKMDDAISAAIKAQECLQLNYSIEDREQIIKSMREAASKYVEKMSEMTVKETEMGRVEDKIIKNNLAINKTPGTEDLRTEAYSGKKGLTIVEEAPFGVICAIAPVTNPTETIISNAISMIAGCNGVVFNSHPGAKNVSKFIIEILNKAVVDAGGPENLLTAVNEPTLQTVESCMKDERIAMIVATGGPGVVNAALSSGKKAIGAGAGNPPVLVDDTVDLKRVAKDIINGASFDNNLPCTSEKAIVALDSIADSLLEAMTNENAQLVHDIKALERVILNEDGSINKDLVGKDAAYILNEAGLKAKNQDLRLVVVDVDLKHPFVQKEQLMPVIPLVRAKDFNEAMEMGVDIEEGNRHTAMIHSKNVDNLTKFAKKIETTIYVKNAPSYAGIGAGGEGYATFTIAGPTGEGLTSARSFTRKRRCVLVDGFSII</sequence>
<keyword evidence="1" id="KW-0560">Oxidoreductase</keyword>
<dbReference type="Pfam" id="PF00171">
    <property type="entry name" value="Aldedh"/>
    <property type="match status" value="1"/>
</dbReference>
<evidence type="ECO:0000313" key="8">
    <source>
        <dbReference type="Proteomes" id="UP000295758"/>
    </source>
</evidence>
<accession>A0A1G6L6R3</accession>
<dbReference type="NCBIfam" id="NF011927">
    <property type="entry name" value="PRK15398.1"/>
    <property type="match status" value="1"/>
</dbReference>
<dbReference type="InterPro" id="IPR016162">
    <property type="entry name" value="Ald_DH_N"/>
</dbReference>
<dbReference type="Proteomes" id="UP000295758">
    <property type="component" value="Unassembled WGS sequence"/>
</dbReference>
<evidence type="ECO:0000313" key="5">
    <source>
        <dbReference type="EMBL" id="SDC38316.1"/>
    </source>
</evidence>
<keyword evidence="2" id="KW-0520">NAD</keyword>
<dbReference type="AlphaFoldDB" id="A0A1G6L6R3"/>
<reference evidence="6 8" key="3">
    <citation type="submission" date="2019-03" db="EMBL/GenBank/DDBJ databases">
        <title>Deep subsurface shale carbon reservoir microbial communities from Ohio and West Virginia, USA.</title>
        <authorList>
            <person name="Wrighton K."/>
        </authorList>
    </citation>
    <scope>NUCLEOTIDE SEQUENCE [LARGE SCALE GENOMIC DNA]</scope>
    <source>
        <strain evidence="6 8">UTICA-S4D12</strain>
    </source>
</reference>
<dbReference type="EMBL" id="QICM01000016">
    <property type="protein sequence ID" value="PXV64781.1"/>
    <property type="molecule type" value="Genomic_DNA"/>
</dbReference>
<dbReference type="PANTHER" id="PTHR11699">
    <property type="entry name" value="ALDEHYDE DEHYDROGENASE-RELATED"/>
    <property type="match status" value="1"/>
</dbReference>
<dbReference type="CDD" id="cd07121">
    <property type="entry name" value="ALDH_EutE"/>
    <property type="match status" value="1"/>
</dbReference>
<dbReference type="Gene3D" id="3.40.309.10">
    <property type="entry name" value="Aldehyde Dehydrogenase, Chain A, domain 2"/>
    <property type="match status" value="1"/>
</dbReference>
<evidence type="ECO:0000313" key="7">
    <source>
        <dbReference type="Proteomes" id="UP000247389"/>
    </source>
</evidence>
<dbReference type="Proteomes" id="UP000247389">
    <property type="component" value="Unassembled WGS sequence"/>
</dbReference>
<dbReference type="InterPro" id="IPR012408">
    <property type="entry name" value="Acetald_propionald_DH-rel"/>
</dbReference>
<evidence type="ECO:0000256" key="2">
    <source>
        <dbReference type="ARBA" id="ARBA00023027"/>
    </source>
</evidence>
<dbReference type="InterPro" id="IPR015590">
    <property type="entry name" value="Aldehyde_DH_dom"/>
</dbReference>
<dbReference type="Gene3D" id="3.40.605.10">
    <property type="entry name" value="Aldehyde Dehydrogenase, Chain A, domain 1"/>
    <property type="match status" value="1"/>
</dbReference>
<dbReference type="InterPro" id="IPR016161">
    <property type="entry name" value="Ald_DH/histidinol_DH"/>
</dbReference>
<name>A0A1G6L6R3_9FIRM</name>
<dbReference type="SUPFAM" id="SSF53720">
    <property type="entry name" value="ALDH-like"/>
    <property type="match status" value="1"/>
</dbReference>
<evidence type="ECO:0000313" key="4">
    <source>
        <dbReference type="EMBL" id="PXV64781.1"/>
    </source>
</evidence>
<organism evidence="5 9">
    <name type="scientific">Halanaerobium congolense</name>
    <dbReference type="NCBI Taxonomy" id="54121"/>
    <lineage>
        <taxon>Bacteria</taxon>
        <taxon>Bacillati</taxon>
        <taxon>Bacillota</taxon>
        <taxon>Clostridia</taxon>
        <taxon>Halanaerobiales</taxon>
        <taxon>Halanaerobiaceae</taxon>
        <taxon>Halanaerobium</taxon>
    </lineage>
</organism>
<dbReference type="EMBL" id="SOAA01000001">
    <property type="protein sequence ID" value="TDS35357.1"/>
    <property type="molecule type" value="Genomic_DNA"/>
</dbReference>